<gene>
    <name evidence="1" type="ORF">ACFQEY_16865</name>
</gene>
<dbReference type="AlphaFoldDB" id="A0ABD5URG0"/>
<keyword evidence="2" id="KW-1185">Reference proteome</keyword>
<reference evidence="1 2" key="1">
    <citation type="journal article" date="2019" name="Int. J. Syst. Evol. Microbiol.">
        <title>The Global Catalogue of Microorganisms (GCM) 10K type strain sequencing project: providing services to taxonomists for standard genome sequencing and annotation.</title>
        <authorList>
            <consortium name="The Broad Institute Genomics Platform"/>
            <consortium name="The Broad Institute Genome Sequencing Center for Infectious Disease"/>
            <person name="Wu L."/>
            <person name="Ma J."/>
        </authorList>
    </citation>
    <scope>NUCLEOTIDE SEQUENCE [LARGE SCALE GENOMIC DNA]</scope>
    <source>
        <strain evidence="1 2">Y73</strain>
    </source>
</reference>
<comment type="caution">
    <text evidence="1">The sequence shown here is derived from an EMBL/GenBank/DDBJ whole genome shotgun (WGS) entry which is preliminary data.</text>
</comment>
<dbReference type="Proteomes" id="UP001596333">
    <property type="component" value="Unassembled WGS sequence"/>
</dbReference>
<name>A0ABD5URG0_9EURY</name>
<evidence type="ECO:0000313" key="2">
    <source>
        <dbReference type="Proteomes" id="UP001596333"/>
    </source>
</evidence>
<evidence type="ECO:0000313" key="1">
    <source>
        <dbReference type="EMBL" id="MFC6890662.1"/>
    </source>
</evidence>
<protein>
    <submittedName>
        <fullName evidence="1">Uncharacterized protein</fullName>
    </submittedName>
</protein>
<proteinExistence type="predicted"/>
<sequence>MQIDITIKYFADRLWIMAVASNPQKAVRDAVDEVTADAVSIGDHNPEDIEAFDRGKRNKNIMWIFMILARENVVK</sequence>
<organism evidence="1 2">
    <name type="scientific">Halorubrum trueperi</name>
    <dbReference type="NCBI Taxonomy" id="2004704"/>
    <lineage>
        <taxon>Archaea</taxon>
        <taxon>Methanobacteriati</taxon>
        <taxon>Methanobacteriota</taxon>
        <taxon>Stenosarchaea group</taxon>
        <taxon>Halobacteria</taxon>
        <taxon>Halobacteriales</taxon>
        <taxon>Haloferacaceae</taxon>
        <taxon>Halorubrum</taxon>
    </lineage>
</organism>
<dbReference type="EMBL" id="JBHSXI010000023">
    <property type="protein sequence ID" value="MFC6890662.1"/>
    <property type="molecule type" value="Genomic_DNA"/>
</dbReference>
<accession>A0ABD5URG0</accession>